<sequence>MAEFYNDKVFIKHEIEHNPKPEDAGRIKVYATIVLPETLYPRIVWPTVLVCSLPAKELHLDNSWNYRWEQLSCLEDEECLTHYQVLCAKYKLTGHVVDVLRSVNYSPDCALSVYITFKSRGPFTAEDYADMYRSRRAMEEQNSILEGEVPILEVEEAIPEEDVQVHSFGEDTIDIPVKPASKFAVDSLPRKVYKKTLSGSNMCTVCLDGFKMGESVVTLPCGHEFGDSCILGWFARNHVCPLCRFELPCED</sequence>
<dbReference type="AlphaFoldDB" id="A0AAU9R435"/>
<dbReference type="InterPro" id="IPR013083">
    <property type="entry name" value="Znf_RING/FYVE/PHD"/>
</dbReference>
<proteinExistence type="predicted"/>
<keyword evidence="1" id="KW-0479">Metal-binding</keyword>
<organism evidence="6 7">
    <name type="scientific">Thlaspi arvense</name>
    <name type="common">Field penny-cress</name>
    <dbReference type="NCBI Taxonomy" id="13288"/>
    <lineage>
        <taxon>Eukaryota</taxon>
        <taxon>Viridiplantae</taxon>
        <taxon>Streptophyta</taxon>
        <taxon>Embryophyta</taxon>
        <taxon>Tracheophyta</taxon>
        <taxon>Spermatophyta</taxon>
        <taxon>Magnoliopsida</taxon>
        <taxon>eudicotyledons</taxon>
        <taxon>Gunneridae</taxon>
        <taxon>Pentapetalae</taxon>
        <taxon>rosids</taxon>
        <taxon>malvids</taxon>
        <taxon>Brassicales</taxon>
        <taxon>Brassicaceae</taxon>
        <taxon>Thlaspideae</taxon>
        <taxon>Thlaspi</taxon>
    </lineage>
</organism>
<keyword evidence="2 4" id="KW-0863">Zinc-finger</keyword>
<dbReference type="Pfam" id="PF13639">
    <property type="entry name" value="zf-RING_2"/>
    <property type="match status" value="1"/>
</dbReference>
<feature type="domain" description="RING-type" evidence="5">
    <location>
        <begin position="203"/>
        <end position="244"/>
    </location>
</feature>
<evidence type="ECO:0000256" key="3">
    <source>
        <dbReference type="ARBA" id="ARBA00022833"/>
    </source>
</evidence>
<keyword evidence="7" id="KW-1185">Reference proteome</keyword>
<dbReference type="GO" id="GO:0061630">
    <property type="term" value="F:ubiquitin protein ligase activity"/>
    <property type="evidence" value="ECO:0007669"/>
    <property type="project" value="TreeGrafter"/>
</dbReference>
<keyword evidence="3" id="KW-0862">Zinc</keyword>
<name>A0AAU9R435_THLAR</name>
<dbReference type="GO" id="GO:0006511">
    <property type="term" value="P:ubiquitin-dependent protein catabolic process"/>
    <property type="evidence" value="ECO:0007669"/>
    <property type="project" value="TreeGrafter"/>
</dbReference>
<dbReference type="SUPFAM" id="SSF57850">
    <property type="entry name" value="RING/U-box"/>
    <property type="match status" value="1"/>
</dbReference>
<dbReference type="Proteomes" id="UP000836841">
    <property type="component" value="Chromosome 1"/>
</dbReference>
<dbReference type="InterPro" id="IPR051834">
    <property type="entry name" value="RING_finger_E3_ligase"/>
</dbReference>
<evidence type="ECO:0000256" key="4">
    <source>
        <dbReference type="PROSITE-ProRule" id="PRU00175"/>
    </source>
</evidence>
<evidence type="ECO:0000256" key="1">
    <source>
        <dbReference type="ARBA" id="ARBA00022723"/>
    </source>
</evidence>
<reference evidence="6 7" key="1">
    <citation type="submission" date="2022-03" db="EMBL/GenBank/DDBJ databases">
        <authorList>
            <person name="Nunn A."/>
            <person name="Chopra R."/>
            <person name="Nunn A."/>
            <person name="Contreras Garrido A."/>
        </authorList>
    </citation>
    <scope>NUCLEOTIDE SEQUENCE [LARGE SCALE GENOMIC DNA]</scope>
</reference>
<dbReference type="GO" id="GO:0008270">
    <property type="term" value="F:zinc ion binding"/>
    <property type="evidence" value="ECO:0007669"/>
    <property type="project" value="UniProtKB-KW"/>
</dbReference>
<evidence type="ECO:0000313" key="7">
    <source>
        <dbReference type="Proteomes" id="UP000836841"/>
    </source>
</evidence>
<dbReference type="GO" id="GO:0005634">
    <property type="term" value="C:nucleus"/>
    <property type="evidence" value="ECO:0007669"/>
    <property type="project" value="TreeGrafter"/>
</dbReference>
<dbReference type="PANTHER" id="PTHR45931:SF13">
    <property type="entry name" value="GENOME ASSEMBLY, CHROMOSOME: A05"/>
    <property type="match status" value="1"/>
</dbReference>
<dbReference type="PANTHER" id="PTHR45931">
    <property type="entry name" value="SI:CH211-59O9.10"/>
    <property type="match status" value="1"/>
</dbReference>
<evidence type="ECO:0000259" key="5">
    <source>
        <dbReference type="PROSITE" id="PS50089"/>
    </source>
</evidence>
<protein>
    <recommendedName>
        <fullName evidence="5">RING-type domain-containing protein</fullName>
    </recommendedName>
</protein>
<evidence type="ECO:0000256" key="2">
    <source>
        <dbReference type="ARBA" id="ARBA00022771"/>
    </source>
</evidence>
<dbReference type="Gene3D" id="3.30.40.10">
    <property type="entry name" value="Zinc/RING finger domain, C3HC4 (zinc finger)"/>
    <property type="match status" value="1"/>
</dbReference>
<dbReference type="PROSITE" id="PS50089">
    <property type="entry name" value="ZF_RING_2"/>
    <property type="match status" value="1"/>
</dbReference>
<gene>
    <name evidence="6" type="ORF">TAV2_LOCUS512</name>
</gene>
<dbReference type="InterPro" id="IPR001841">
    <property type="entry name" value="Znf_RING"/>
</dbReference>
<accession>A0AAU9R435</accession>
<dbReference type="EMBL" id="OU466857">
    <property type="protein sequence ID" value="CAH2033578.1"/>
    <property type="molecule type" value="Genomic_DNA"/>
</dbReference>
<dbReference type="SMART" id="SM00184">
    <property type="entry name" value="RING"/>
    <property type="match status" value="1"/>
</dbReference>
<evidence type="ECO:0000313" key="6">
    <source>
        <dbReference type="EMBL" id="CAH2033578.1"/>
    </source>
</evidence>